<dbReference type="Pfam" id="PF11209">
    <property type="entry name" value="LmeA"/>
    <property type="match status" value="1"/>
</dbReference>
<protein>
    <submittedName>
        <fullName evidence="2">DUF2993 domain-containing protein</fullName>
    </submittedName>
</protein>
<dbReference type="EMBL" id="JALXSQ010000006">
    <property type="protein sequence ID" value="MCT2042218.1"/>
    <property type="molecule type" value="Genomic_DNA"/>
</dbReference>
<dbReference type="InterPro" id="IPR021373">
    <property type="entry name" value="DUF2993"/>
</dbReference>
<proteinExistence type="predicted"/>
<dbReference type="Proteomes" id="UP001525379">
    <property type="component" value="Unassembled WGS sequence"/>
</dbReference>
<dbReference type="RefSeq" id="WP_260103830.1">
    <property type="nucleotide sequence ID" value="NZ_JALXSQ010000006.1"/>
</dbReference>
<evidence type="ECO:0000256" key="1">
    <source>
        <dbReference type="SAM" id="Phobius"/>
    </source>
</evidence>
<keyword evidence="1" id="KW-1133">Transmembrane helix</keyword>
<sequence length="260" mass="26867">MTASAATATPASRRTRGGRRRLFWAVLALVVLAIGLVVAEFLGRSIAQSELEARIEQQLPDGVSGHVDATIGGGLFLPQAISGRFSDIQLHSRDLKVGVVPLDVSTQLSGVQLGATPQAEHVRGTITLTPEAAAQAIGIPGVVDQLEFGDGQLAFVSELNVLGIPVGVDVIAGLGISNGQVMLDVQQTKAHVGDLSVDPNSIWPELGDGGLPVCAEEYLPSDIEVTGLEVRTSGVVASFSSDNLPLDEAHLSARGSCPAA</sequence>
<evidence type="ECO:0000313" key="2">
    <source>
        <dbReference type="EMBL" id="MCT2042218.1"/>
    </source>
</evidence>
<keyword evidence="1" id="KW-0812">Transmembrane</keyword>
<feature type="transmembrane region" description="Helical" evidence="1">
    <location>
        <begin position="22"/>
        <end position="42"/>
    </location>
</feature>
<accession>A0ABT2HV67</accession>
<reference evidence="2 3" key="1">
    <citation type="submission" date="2022-04" db="EMBL/GenBank/DDBJ databases">
        <title>Human microbiome associated bacterial genomes.</title>
        <authorList>
            <person name="Sandstrom S."/>
            <person name="Salamzade R."/>
            <person name="Kalan L.R."/>
        </authorList>
    </citation>
    <scope>NUCLEOTIDE SEQUENCE [LARGE SCALE GENOMIC DNA]</scope>
    <source>
        <strain evidence="3">p3-SID1799</strain>
    </source>
</reference>
<gene>
    <name evidence="2" type="ORF">M3D15_02515</name>
</gene>
<organism evidence="2 3">
    <name type="scientific">Pseudoclavibacter albus</name>
    <dbReference type="NCBI Taxonomy" id="272241"/>
    <lineage>
        <taxon>Bacteria</taxon>
        <taxon>Bacillati</taxon>
        <taxon>Actinomycetota</taxon>
        <taxon>Actinomycetes</taxon>
        <taxon>Micrococcales</taxon>
        <taxon>Microbacteriaceae</taxon>
        <taxon>Pseudoclavibacter</taxon>
    </lineage>
</organism>
<evidence type="ECO:0000313" key="3">
    <source>
        <dbReference type="Proteomes" id="UP001525379"/>
    </source>
</evidence>
<keyword evidence="3" id="KW-1185">Reference proteome</keyword>
<keyword evidence="1" id="KW-0472">Membrane</keyword>
<comment type="caution">
    <text evidence="2">The sequence shown here is derived from an EMBL/GenBank/DDBJ whole genome shotgun (WGS) entry which is preliminary data.</text>
</comment>
<name>A0ABT2HV67_9MICO</name>